<dbReference type="Pfam" id="PF00482">
    <property type="entry name" value="T2SSF"/>
    <property type="match status" value="1"/>
</dbReference>
<evidence type="ECO:0000256" key="1">
    <source>
        <dbReference type="ARBA" id="ARBA00004651"/>
    </source>
</evidence>
<accession>A0ABM8HPC5</accession>
<dbReference type="Proteomes" id="UP001319827">
    <property type="component" value="Chromosome"/>
</dbReference>
<dbReference type="SUPFAM" id="SSF103473">
    <property type="entry name" value="MFS general substrate transporter"/>
    <property type="match status" value="1"/>
</dbReference>
<keyword evidence="2" id="KW-1003">Cell membrane</keyword>
<organism evidence="8 9">
    <name type="scientific">Desulfuromonas versatilis</name>
    <dbReference type="NCBI Taxonomy" id="2802975"/>
    <lineage>
        <taxon>Bacteria</taxon>
        <taxon>Pseudomonadati</taxon>
        <taxon>Thermodesulfobacteriota</taxon>
        <taxon>Desulfuromonadia</taxon>
        <taxon>Desulfuromonadales</taxon>
        <taxon>Desulfuromonadaceae</taxon>
        <taxon>Desulfuromonas</taxon>
    </lineage>
</organism>
<keyword evidence="4 6" id="KW-1133">Transmembrane helix</keyword>
<sequence length="325" mass="35881">MDLLTVLLLTCVFLFAASLVGIGYLWLAGSGLTHKRSVRRRLLYLSAGGALSREKLALYKKEALQDAGILERLLFALPRISALDRMLIRAGLPLNASTFLLGSLGLALAGYLVAAELLSRPAAGFACGLLMLVLPFLYLRHVERKVLARFEDQLPDALDFLARALRSGHALTSGFEMVSGEMGEPLKAEFAAVVDEVNLGISVREALENLCRRVPLRDLRFFVVAILVQRETGGNIADIFDNISHLIRERAKFHRLVRTLTADGRLSSVILFLMPIVLFGYIYLVNYEYLSLLWTEKAGVLMMATASLAMVLGALVMSRIVKIEM</sequence>
<dbReference type="InterPro" id="IPR036259">
    <property type="entry name" value="MFS_trans_sf"/>
</dbReference>
<evidence type="ECO:0000256" key="4">
    <source>
        <dbReference type="ARBA" id="ARBA00022989"/>
    </source>
</evidence>
<evidence type="ECO:0000313" key="9">
    <source>
        <dbReference type="Proteomes" id="UP001319827"/>
    </source>
</evidence>
<evidence type="ECO:0000256" key="6">
    <source>
        <dbReference type="SAM" id="Phobius"/>
    </source>
</evidence>
<feature type="transmembrane region" description="Helical" evidence="6">
    <location>
        <begin position="94"/>
        <end position="115"/>
    </location>
</feature>
<evidence type="ECO:0000259" key="7">
    <source>
        <dbReference type="Pfam" id="PF00482"/>
    </source>
</evidence>
<comment type="subcellular location">
    <subcellularLocation>
        <location evidence="1">Cell membrane</location>
        <topology evidence="1">Multi-pass membrane protein</topology>
    </subcellularLocation>
</comment>
<feature type="domain" description="Type II secretion system protein GspF" evidence="7">
    <location>
        <begin position="158"/>
        <end position="283"/>
    </location>
</feature>
<keyword evidence="5 6" id="KW-0472">Membrane</keyword>
<dbReference type="Gene3D" id="1.20.81.30">
    <property type="entry name" value="Type II secretion system (T2SS), domain F"/>
    <property type="match status" value="1"/>
</dbReference>
<evidence type="ECO:0000256" key="3">
    <source>
        <dbReference type="ARBA" id="ARBA00022692"/>
    </source>
</evidence>
<dbReference type="InterPro" id="IPR042094">
    <property type="entry name" value="T2SS_GspF_sf"/>
</dbReference>
<feature type="transmembrane region" description="Helical" evidence="6">
    <location>
        <begin position="6"/>
        <end position="27"/>
    </location>
</feature>
<dbReference type="PANTHER" id="PTHR35007">
    <property type="entry name" value="INTEGRAL MEMBRANE PROTEIN-RELATED"/>
    <property type="match status" value="1"/>
</dbReference>
<feature type="transmembrane region" description="Helical" evidence="6">
    <location>
        <begin position="298"/>
        <end position="317"/>
    </location>
</feature>
<protein>
    <recommendedName>
        <fullName evidence="7">Type II secretion system protein GspF domain-containing protein</fullName>
    </recommendedName>
</protein>
<name>A0ABM8HPC5_9BACT</name>
<dbReference type="InterPro" id="IPR018076">
    <property type="entry name" value="T2SS_GspF_dom"/>
</dbReference>
<evidence type="ECO:0000313" key="8">
    <source>
        <dbReference type="EMBL" id="BCR03456.1"/>
    </source>
</evidence>
<gene>
    <name evidence="8" type="ORF">DESUT3_05250</name>
</gene>
<feature type="transmembrane region" description="Helical" evidence="6">
    <location>
        <begin position="121"/>
        <end position="139"/>
    </location>
</feature>
<reference evidence="8 9" key="1">
    <citation type="journal article" date="2016" name="C (Basel)">
        <title>Selective Growth of and Electricity Production by Marine Exoelectrogenic Bacteria in Self-Aggregated Hydrogel of Microbially Reduced Graphene Oxide.</title>
        <authorList>
            <person name="Yoshida N."/>
            <person name="Goto Y."/>
            <person name="Miyata Y."/>
        </authorList>
    </citation>
    <scope>NUCLEOTIDE SEQUENCE [LARGE SCALE GENOMIC DNA]</scope>
    <source>
        <strain evidence="8 9">NIT-T3</strain>
    </source>
</reference>
<proteinExistence type="predicted"/>
<dbReference type="EMBL" id="AP024355">
    <property type="protein sequence ID" value="BCR03456.1"/>
    <property type="molecule type" value="Genomic_DNA"/>
</dbReference>
<dbReference type="RefSeq" id="WP_221250928.1">
    <property type="nucleotide sequence ID" value="NZ_AP024355.1"/>
</dbReference>
<keyword evidence="9" id="KW-1185">Reference proteome</keyword>
<evidence type="ECO:0000256" key="2">
    <source>
        <dbReference type="ARBA" id="ARBA00022475"/>
    </source>
</evidence>
<feature type="transmembrane region" description="Helical" evidence="6">
    <location>
        <begin position="266"/>
        <end position="286"/>
    </location>
</feature>
<evidence type="ECO:0000256" key="5">
    <source>
        <dbReference type="ARBA" id="ARBA00023136"/>
    </source>
</evidence>
<keyword evidence="3 6" id="KW-0812">Transmembrane</keyword>
<dbReference type="PANTHER" id="PTHR35007:SF1">
    <property type="entry name" value="PILUS ASSEMBLY PROTEIN"/>
    <property type="match status" value="1"/>
</dbReference>
<reference evidence="8 9" key="2">
    <citation type="journal article" date="2021" name="Int. J. Syst. Evol. Microbiol.">
        <title>Isolation and Polyphasic Characterization of Desulfuromonas versatilis sp. Nov., an Electrogenic Bacteria Capable of Versatile Metabolism Isolated from a Graphene Oxide-Reducing Enrichment Culture.</title>
        <authorList>
            <person name="Xie L."/>
            <person name="Yoshida N."/>
            <person name="Ishii S."/>
            <person name="Meng L."/>
        </authorList>
    </citation>
    <scope>NUCLEOTIDE SEQUENCE [LARGE SCALE GENOMIC DNA]</scope>
    <source>
        <strain evidence="8 9">NIT-T3</strain>
    </source>
</reference>